<proteinExistence type="predicted"/>
<evidence type="ECO:0000313" key="3">
    <source>
        <dbReference type="Proteomes" id="UP001151699"/>
    </source>
</evidence>
<protein>
    <submittedName>
        <fullName evidence="2">Uncharacterized protein</fullName>
    </submittedName>
</protein>
<sequence>MFLLRIILFAMGLFFLSVESVNLGLCKDCGCITQECDYPKTAAECEECRKSVNAVRTSMDDGHCWVLIGATTEGNCALRTFSKLLGCSGFSGYSHYGGSNKNCWAKWRPSSGRKRREVSEFWNRDTL</sequence>
<reference evidence="2" key="1">
    <citation type="submission" date="2022-07" db="EMBL/GenBank/DDBJ databases">
        <authorList>
            <person name="Trinca V."/>
            <person name="Uliana J.V.C."/>
            <person name="Torres T.T."/>
            <person name="Ward R.J."/>
            <person name="Monesi N."/>
        </authorList>
    </citation>
    <scope>NUCLEOTIDE SEQUENCE</scope>
    <source>
        <strain evidence="2">HSMRA1968</strain>
        <tissue evidence="2">Whole embryos</tissue>
    </source>
</reference>
<keyword evidence="3" id="KW-1185">Reference proteome</keyword>
<keyword evidence="1" id="KW-0732">Signal</keyword>
<name>A0A9Q0S5H4_9DIPT</name>
<feature type="chain" id="PRO_5040210215" evidence="1">
    <location>
        <begin position="21"/>
        <end position="127"/>
    </location>
</feature>
<feature type="signal peptide" evidence="1">
    <location>
        <begin position="1"/>
        <end position="20"/>
    </location>
</feature>
<evidence type="ECO:0000313" key="2">
    <source>
        <dbReference type="EMBL" id="KAJ6644040.1"/>
    </source>
</evidence>
<accession>A0A9Q0S5H4</accession>
<gene>
    <name evidence="2" type="ORF">Bhyg_09006</name>
</gene>
<organism evidence="2 3">
    <name type="scientific">Pseudolycoriella hygida</name>
    <dbReference type="NCBI Taxonomy" id="35572"/>
    <lineage>
        <taxon>Eukaryota</taxon>
        <taxon>Metazoa</taxon>
        <taxon>Ecdysozoa</taxon>
        <taxon>Arthropoda</taxon>
        <taxon>Hexapoda</taxon>
        <taxon>Insecta</taxon>
        <taxon>Pterygota</taxon>
        <taxon>Neoptera</taxon>
        <taxon>Endopterygota</taxon>
        <taxon>Diptera</taxon>
        <taxon>Nematocera</taxon>
        <taxon>Sciaroidea</taxon>
        <taxon>Sciaridae</taxon>
        <taxon>Pseudolycoriella</taxon>
    </lineage>
</organism>
<dbReference type="EMBL" id="WJQU01000002">
    <property type="protein sequence ID" value="KAJ6644040.1"/>
    <property type="molecule type" value="Genomic_DNA"/>
</dbReference>
<dbReference type="Proteomes" id="UP001151699">
    <property type="component" value="Chromosome B"/>
</dbReference>
<dbReference type="AlphaFoldDB" id="A0A9Q0S5H4"/>
<evidence type="ECO:0000256" key="1">
    <source>
        <dbReference type="SAM" id="SignalP"/>
    </source>
</evidence>
<comment type="caution">
    <text evidence="2">The sequence shown here is derived from an EMBL/GenBank/DDBJ whole genome shotgun (WGS) entry which is preliminary data.</text>
</comment>